<keyword evidence="4" id="KW-1185">Reference proteome</keyword>
<dbReference type="InterPro" id="IPR000594">
    <property type="entry name" value="ThiF_NAD_FAD-bd"/>
</dbReference>
<dbReference type="RefSeq" id="WP_153417999.1">
    <property type="nucleotide sequence ID" value="NZ_WFLM01000001.1"/>
</dbReference>
<gene>
    <name evidence="3" type="ORF">GCL60_00790</name>
</gene>
<evidence type="ECO:0000256" key="1">
    <source>
        <dbReference type="ARBA" id="ARBA00009919"/>
    </source>
</evidence>
<dbReference type="FunFam" id="3.40.50.720:FF:000080">
    <property type="entry name" value="Thiazole biosynthesis adenylyltransferase ThiF"/>
    <property type="match status" value="1"/>
</dbReference>
<feature type="domain" description="THIF-type NAD/FAD binding fold" evidence="2">
    <location>
        <begin position="6"/>
        <end position="236"/>
    </location>
</feature>
<comment type="caution">
    <text evidence="3">The sequence shown here is derived from an EMBL/GenBank/DDBJ whole genome shotgun (WGS) entry which is preliminary data.</text>
</comment>
<dbReference type="InterPro" id="IPR035985">
    <property type="entry name" value="Ubiquitin-activating_enz"/>
</dbReference>
<dbReference type="Proteomes" id="UP000437748">
    <property type="component" value="Unassembled WGS sequence"/>
</dbReference>
<dbReference type="CDD" id="cd00757">
    <property type="entry name" value="ThiF_MoeB_HesA_family"/>
    <property type="match status" value="1"/>
</dbReference>
<dbReference type="OrthoDB" id="9804286at2"/>
<comment type="similarity">
    <text evidence="1">Belongs to the HesA/MoeB/ThiF family.</text>
</comment>
<dbReference type="InterPro" id="IPR045886">
    <property type="entry name" value="ThiF/MoeB/HesA"/>
</dbReference>
<dbReference type="GO" id="GO:0005737">
    <property type="term" value="C:cytoplasm"/>
    <property type="evidence" value="ECO:0007669"/>
    <property type="project" value="TreeGrafter"/>
</dbReference>
<dbReference type="AlphaFoldDB" id="A0A6N6VWP6"/>
<name>A0A6N6VWP6_9BACT</name>
<dbReference type="PANTHER" id="PTHR10953">
    <property type="entry name" value="UBIQUITIN-ACTIVATING ENZYME E1"/>
    <property type="match status" value="1"/>
</dbReference>
<dbReference type="GO" id="GO:0016779">
    <property type="term" value="F:nucleotidyltransferase activity"/>
    <property type="evidence" value="ECO:0007669"/>
    <property type="project" value="TreeGrafter"/>
</dbReference>
<reference evidence="3 4" key="1">
    <citation type="submission" date="2019-10" db="EMBL/GenBank/DDBJ databases">
        <title>New species of Slilvanegrellaceae.</title>
        <authorList>
            <person name="Pitt A."/>
            <person name="Hahn M.W."/>
        </authorList>
    </citation>
    <scope>NUCLEOTIDE SEQUENCE [LARGE SCALE GENOMIC DNA]</scope>
    <source>
        <strain evidence="3 4">SP-Ram-0.45-NSY-1</strain>
    </source>
</reference>
<evidence type="ECO:0000313" key="4">
    <source>
        <dbReference type="Proteomes" id="UP000437748"/>
    </source>
</evidence>
<dbReference type="GO" id="GO:0004792">
    <property type="term" value="F:thiosulfate-cyanide sulfurtransferase activity"/>
    <property type="evidence" value="ECO:0007669"/>
    <property type="project" value="TreeGrafter"/>
</dbReference>
<dbReference type="PANTHER" id="PTHR10953:SF102">
    <property type="entry name" value="ADENYLYLTRANSFERASE AND SULFURTRANSFERASE MOCS3"/>
    <property type="match status" value="1"/>
</dbReference>
<protein>
    <recommendedName>
        <fullName evidence="2">THIF-type NAD/FAD binding fold domain-containing protein</fullName>
    </recommendedName>
</protein>
<dbReference type="GO" id="GO:0008641">
    <property type="term" value="F:ubiquitin-like modifier activating enzyme activity"/>
    <property type="evidence" value="ECO:0007669"/>
    <property type="project" value="InterPro"/>
</dbReference>
<organism evidence="3 4">
    <name type="scientific">Silvanigrella paludirubra</name>
    <dbReference type="NCBI Taxonomy" id="2499159"/>
    <lineage>
        <taxon>Bacteria</taxon>
        <taxon>Pseudomonadati</taxon>
        <taxon>Bdellovibrionota</taxon>
        <taxon>Oligoflexia</taxon>
        <taxon>Silvanigrellales</taxon>
        <taxon>Silvanigrellaceae</taxon>
        <taxon>Silvanigrella</taxon>
    </lineage>
</organism>
<dbReference type="SUPFAM" id="SSF69572">
    <property type="entry name" value="Activating enzymes of the ubiquitin-like proteins"/>
    <property type="match status" value="1"/>
</dbReference>
<dbReference type="EMBL" id="WFLM01000001">
    <property type="protein sequence ID" value="KAB8040484.1"/>
    <property type="molecule type" value="Genomic_DNA"/>
</dbReference>
<dbReference type="Pfam" id="PF00899">
    <property type="entry name" value="ThiF"/>
    <property type="match status" value="1"/>
</dbReference>
<dbReference type="Gene3D" id="3.40.50.720">
    <property type="entry name" value="NAD(P)-binding Rossmann-like Domain"/>
    <property type="match status" value="1"/>
</dbReference>
<evidence type="ECO:0000259" key="2">
    <source>
        <dbReference type="Pfam" id="PF00899"/>
    </source>
</evidence>
<accession>A0A6N6VWP6</accession>
<proteinExistence type="inferred from homology"/>
<sequence length="363" mass="42708">MNLNKYSRQIALPFIGIEGQVSLFQTKILIIGAGALSHSSSIYLTTSGIGHISIIDFDIIEESNLSRQIFFRQEDIGKYKAEILSKNLKNYNKDLNISFYNTKFTENIFNEMKTNFDIILNASDNFETRKIINTISLKYNIPWVDIGIFQTKAHYCLFKPGYGCYHCLFPDIIESNENCSLMGVLSPICGIMGSFAANEIIKFIILNPNSKINHYFNFNFMENTFKEYYWTKNLECELCCNYKYSLEIKSKLKKDQYEINFEHILNRNDNYFIIYLDEDFKKTKQYLTLKQQSIPFIQKSIYHFFDNNKIEKLANKHYFYNKKLILICKFGIKSKTACDILRKNKFHSYFLSKTQKQSILNLD</sequence>
<evidence type="ECO:0000313" key="3">
    <source>
        <dbReference type="EMBL" id="KAB8040484.1"/>
    </source>
</evidence>